<evidence type="ECO:0000313" key="2">
    <source>
        <dbReference type="Proteomes" id="UP000834106"/>
    </source>
</evidence>
<dbReference type="EMBL" id="OU503056">
    <property type="protein sequence ID" value="CAI9784590.1"/>
    <property type="molecule type" value="Genomic_DNA"/>
</dbReference>
<proteinExistence type="predicted"/>
<dbReference type="Proteomes" id="UP000834106">
    <property type="component" value="Chromosome 21"/>
</dbReference>
<dbReference type="AlphaFoldDB" id="A0AAD2AFW6"/>
<reference evidence="1" key="1">
    <citation type="submission" date="2023-05" db="EMBL/GenBank/DDBJ databases">
        <authorList>
            <person name="Huff M."/>
        </authorList>
    </citation>
    <scope>NUCLEOTIDE SEQUENCE</scope>
</reference>
<protein>
    <submittedName>
        <fullName evidence="1">Uncharacterized protein</fullName>
    </submittedName>
</protein>
<gene>
    <name evidence="1" type="ORF">FPE_LOCUS32020</name>
</gene>
<keyword evidence="2" id="KW-1185">Reference proteome</keyword>
<evidence type="ECO:0000313" key="1">
    <source>
        <dbReference type="EMBL" id="CAI9784590.1"/>
    </source>
</evidence>
<sequence length="139" mass="16280">MDGFRHYFLDSMIQTSIIGRKKRFEDLSLSYLTNAENFVFEVKTKEDQFPFDYFSNYGNSILHDIQDGAAESAVKFMQRSYSSNSLENKQNFLFQIRFDIPFESQNLQNEMLNSRESSFSSGQMRRVYSTGDLQVSLLQ</sequence>
<organism evidence="1 2">
    <name type="scientific">Fraxinus pennsylvanica</name>
    <dbReference type="NCBI Taxonomy" id="56036"/>
    <lineage>
        <taxon>Eukaryota</taxon>
        <taxon>Viridiplantae</taxon>
        <taxon>Streptophyta</taxon>
        <taxon>Embryophyta</taxon>
        <taxon>Tracheophyta</taxon>
        <taxon>Spermatophyta</taxon>
        <taxon>Magnoliopsida</taxon>
        <taxon>eudicotyledons</taxon>
        <taxon>Gunneridae</taxon>
        <taxon>Pentapetalae</taxon>
        <taxon>asterids</taxon>
        <taxon>lamiids</taxon>
        <taxon>Lamiales</taxon>
        <taxon>Oleaceae</taxon>
        <taxon>Oleeae</taxon>
        <taxon>Fraxinus</taxon>
    </lineage>
</organism>
<accession>A0AAD2AFW6</accession>
<name>A0AAD2AFW6_9LAMI</name>